<organism evidence="1 2">
    <name type="scientific">Cucumis melo var. makuwa</name>
    <name type="common">Oriental melon</name>
    <dbReference type="NCBI Taxonomy" id="1194695"/>
    <lineage>
        <taxon>Eukaryota</taxon>
        <taxon>Viridiplantae</taxon>
        <taxon>Streptophyta</taxon>
        <taxon>Embryophyta</taxon>
        <taxon>Tracheophyta</taxon>
        <taxon>Spermatophyta</taxon>
        <taxon>Magnoliopsida</taxon>
        <taxon>eudicotyledons</taxon>
        <taxon>Gunneridae</taxon>
        <taxon>Pentapetalae</taxon>
        <taxon>rosids</taxon>
        <taxon>fabids</taxon>
        <taxon>Cucurbitales</taxon>
        <taxon>Cucurbitaceae</taxon>
        <taxon>Benincaseae</taxon>
        <taxon>Cucumis</taxon>
    </lineage>
</organism>
<sequence length="388" mass="43101">MRGISRRPGSKKMEWRVKEILKCSVAFTSIHMPNSKDWTGRVTFEDGVECNIVGKGNISRTGAPNLNDVHLVEGLSANLISISQLCNEGFMVKFCKDGCEVSNAKRRIVMTGSQLSDNFYHCNQQCRTEECSKLSNTVPSMSNCSDTQQFALSNHILKNHLASSITGGPVGLRSPKKVVISKDTMQNLEASLRTAQNVPTFDSILGIAKMTTAEELLFHLIMVKSNYYKSWTSQTASQRALVPINGISFHYEDCVFKWKYVTDKFVITKAELLSSMTNLGAFSPKLIKEFIVNLKMDLIEPNTPNFQKLALELFGGTIRVWPTHDQFPTIKLSVKYAILNKLALLTVKHSNILTEGKVVGLTPKSLGFDLFVPPAGLYLSHELATSVV</sequence>
<reference evidence="1 2" key="1">
    <citation type="submission" date="2019-08" db="EMBL/GenBank/DDBJ databases">
        <title>Draft genome sequences of two oriental melons (Cucumis melo L. var makuwa).</title>
        <authorList>
            <person name="Kwon S.-Y."/>
        </authorList>
    </citation>
    <scope>NUCLEOTIDE SEQUENCE [LARGE SCALE GENOMIC DNA]</scope>
    <source>
        <strain evidence="2">cv. SW 3</strain>
        <tissue evidence="1">Leaf</tissue>
    </source>
</reference>
<name>A0A5A7SX93_CUCMM</name>
<dbReference type="EMBL" id="SSTE01019905">
    <property type="protein sequence ID" value="KAA0035812.1"/>
    <property type="molecule type" value="Genomic_DNA"/>
</dbReference>
<protein>
    <submittedName>
        <fullName evidence="1">Gag-pol polyprotein</fullName>
    </submittedName>
</protein>
<evidence type="ECO:0000313" key="1">
    <source>
        <dbReference type="EMBL" id="KAA0035812.1"/>
    </source>
</evidence>
<proteinExistence type="predicted"/>
<gene>
    <name evidence="1" type="ORF">E6C27_scaffold403G001030</name>
</gene>
<accession>A0A5A7SX93</accession>
<dbReference type="AlphaFoldDB" id="A0A5A7SX93"/>
<dbReference type="Proteomes" id="UP000321393">
    <property type="component" value="Unassembled WGS sequence"/>
</dbReference>
<evidence type="ECO:0000313" key="2">
    <source>
        <dbReference type="Proteomes" id="UP000321393"/>
    </source>
</evidence>
<comment type="caution">
    <text evidence="1">The sequence shown here is derived from an EMBL/GenBank/DDBJ whole genome shotgun (WGS) entry which is preliminary data.</text>
</comment>